<keyword evidence="8 16" id="KW-0067">ATP-binding</keyword>
<evidence type="ECO:0000256" key="3">
    <source>
        <dbReference type="ARBA" id="ARBA00010728"/>
    </source>
</evidence>
<dbReference type="Pfam" id="PF02403">
    <property type="entry name" value="Seryl_tRNA_N"/>
    <property type="match status" value="1"/>
</dbReference>
<dbReference type="PANTHER" id="PTHR43697">
    <property type="entry name" value="SERYL-TRNA SYNTHETASE"/>
    <property type="match status" value="1"/>
</dbReference>
<evidence type="ECO:0000313" key="18">
    <source>
        <dbReference type="EMBL" id="OHB01450.1"/>
    </source>
</evidence>
<evidence type="ECO:0000256" key="6">
    <source>
        <dbReference type="ARBA" id="ARBA00022598"/>
    </source>
</evidence>
<comment type="subcellular location">
    <subcellularLocation>
        <location evidence="1">Cytoplasm</location>
    </subcellularLocation>
</comment>
<dbReference type="InterPro" id="IPR042103">
    <property type="entry name" value="SerRS_1_N_sf"/>
</dbReference>
<feature type="binding site" evidence="15">
    <location>
        <position position="385"/>
    </location>
    <ligand>
        <name>L-serine</name>
        <dbReference type="ChEBI" id="CHEBI:33384"/>
    </ligand>
</feature>
<gene>
    <name evidence="18" type="ORF">A3A90_01200</name>
</gene>
<evidence type="ECO:0000256" key="8">
    <source>
        <dbReference type="ARBA" id="ARBA00022840"/>
    </source>
</evidence>
<keyword evidence="5" id="KW-0963">Cytoplasm</keyword>
<dbReference type="EMBL" id="MHWA01000014">
    <property type="protein sequence ID" value="OHB01450.1"/>
    <property type="molecule type" value="Genomic_DNA"/>
</dbReference>
<dbReference type="Gene3D" id="3.30.930.10">
    <property type="entry name" value="Bira Bifunctional Protein, Domain 2"/>
    <property type="match status" value="1"/>
</dbReference>
<comment type="catalytic activity">
    <reaction evidence="12">
        <text>tRNA(Sec) + L-serine + ATP = L-seryl-tRNA(Sec) + AMP + diphosphate + H(+)</text>
        <dbReference type="Rhea" id="RHEA:42580"/>
        <dbReference type="Rhea" id="RHEA-COMP:9742"/>
        <dbReference type="Rhea" id="RHEA-COMP:10128"/>
        <dbReference type="ChEBI" id="CHEBI:15378"/>
        <dbReference type="ChEBI" id="CHEBI:30616"/>
        <dbReference type="ChEBI" id="CHEBI:33019"/>
        <dbReference type="ChEBI" id="CHEBI:33384"/>
        <dbReference type="ChEBI" id="CHEBI:78442"/>
        <dbReference type="ChEBI" id="CHEBI:78533"/>
        <dbReference type="ChEBI" id="CHEBI:456215"/>
        <dbReference type="EC" id="6.1.1.11"/>
    </reaction>
</comment>
<dbReference type="InterPro" id="IPR010978">
    <property type="entry name" value="tRNA-bd_arm"/>
</dbReference>
<reference evidence="18 19" key="1">
    <citation type="journal article" date="2016" name="Nat. Commun.">
        <title>Thousands of microbial genomes shed light on interconnected biogeochemical processes in an aquifer system.</title>
        <authorList>
            <person name="Anantharaman K."/>
            <person name="Brown C.T."/>
            <person name="Hug L.A."/>
            <person name="Sharon I."/>
            <person name="Castelle C.J."/>
            <person name="Probst A.J."/>
            <person name="Thomas B.C."/>
            <person name="Singh A."/>
            <person name="Wilkins M.J."/>
            <person name="Karaoz U."/>
            <person name="Brodie E.L."/>
            <person name="Williams K.H."/>
            <person name="Hubbard S.S."/>
            <person name="Banfield J.F."/>
        </authorList>
    </citation>
    <scope>NUCLEOTIDE SEQUENCE [LARGE SCALE GENOMIC DNA]</scope>
</reference>
<keyword evidence="6 18" id="KW-0436">Ligase</keyword>
<dbReference type="InterPro" id="IPR015866">
    <property type="entry name" value="Ser-tRNA-synth_1_N"/>
</dbReference>
<dbReference type="AlphaFoldDB" id="A0A1G2TXV7"/>
<comment type="catalytic activity">
    <reaction evidence="13">
        <text>tRNA(Ser) + L-serine + ATP = L-seryl-tRNA(Ser) + AMP + diphosphate + H(+)</text>
        <dbReference type="Rhea" id="RHEA:12292"/>
        <dbReference type="Rhea" id="RHEA-COMP:9669"/>
        <dbReference type="Rhea" id="RHEA-COMP:9703"/>
        <dbReference type="ChEBI" id="CHEBI:15378"/>
        <dbReference type="ChEBI" id="CHEBI:30616"/>
        <dbReference type="ChEBI" id="CHEBI:33019"/>
        <dbReference type="ChEBI" id="CHEBI:33384"/>
        <dbReference type="ChEBI" id="CHEBI:78442"/>
        <dbReference type="ChEBI" id="CHEBI:78533"/>
        <dbReference type="ChEBI" id="CHEBI:456215"/>
        <dbReference type="EC" id="6.1.1.11"/>
    </reaction>
</comment>
<evidence type="ECO:0000256" key="9">
    <source>
        <dbReference type="ARBA" id="ARBA00022917"/>
    </source>
</evidence>
<dbReference type="CDD" id="cd00770">
    <property type="entry name" value="SerRS_core"/>
    <property type="match status" value="1"/>
</dbReference>
<dbReference type="Proteomes" id="UP000178404">
    <property type="component" value="Unassembled WGS sequence"/>
</dbReference>
<feature type="binding site" evidence="16">
    <location>
        <begin position="352"/>
        <end position="355"/>
    </location>
    <ligand>
        <name>ATP</name>
        <dbReference type="ChEBI" id="CHEBI:30616"/>
    </ligand>
</feature>
<dbReference type="Gene3D" id="1.10.287.40">
    <property type="entry name" value="Serine-tRNA synthetase, tRNA binding domain"/>
    <property type="match status" value="1"/>
</dbReference>
<evidence type="ECO:0000256" key="13">
    <source>
        <dbReference type="ARBA" id="ARBA00048823"/>
    </source>
</evidence>
<sequence length="427" mass="48847">MLDIKFIRENIALIQEGAKKKQIDFDVNLLIEIDDKRKAISQDLEEKKAKQNKASEEIAKFGQAGNIAEKRRLIEETLPLKEKIQKKEEELKEVMTEWQKLMVTVPNIPDMSVPEGSDEESNQEIKKVGQIPEFSFTPKDHIDLMLALGMIDLERGAKVAGFRGYFLIGDGAKLQFALWQFVNDFFQNKKKDFVPMIVPSLLRREPFIGTGYLPQGEEDLYKTQDGEYLSGTAEVAMMSYFMDEILDKKDLPKKMLGFSNAYRREAGAHGKDTKGILRVHEFYKFEQVILCEASHTESVKHHEEIQSNTEEIMQALGLPYHVVINCAGDLGLGQVKKYDIEVWLPGENKYRETGSASYFHDFQTRRLNIRYRDEDGKLKFAHSLNNTALSGRPLIGIIENYQQADGSIVIPEVLRPYMGGKEKISKK</sequence>
<dbReference type="SUPFAM" id="SSF46589">
    <property type="entry name" value="tRNA-binding arm"/>
    <property type="match status" value="1"/>
</dbReference>
<feature type="site" description="Important for serine binding" evidence="15">
    <location>
        <position position="387"/>
    </location>
</feature>
<dbReference type="PANTHER" id="PTHR43697:SF1">
    <property type="entry name" value="SERINE--TRNA LIGASE"/>
    <property type="match status" value="1"/>
</dbReference>
<dbReference type="GO" id="GO:0006434">
    <property type="term" value="P:seryl-tRNA aminoacylation"/>
    <property type="evidence" value="ECO:0007669"/>
    <property type="project" value="UniProtKB-UniRule"/>
</dbReference>
<comment type="pathway">
    <text evidence="2">Aminoacyl-tRNA biosynthesis; selenocysteinyl-tRNA(Sec) biosynthesis; L-seryl-tRNA(Sec) from L-serine and tRNA(Sec): step 1/1.</text>
</comment>
<dbReference type="InterPro" id="IPR002314">
    <property type="entry name" value="aa-tRNA-synt_IIb"/>
</dbReference>
<organism evidence="18 19">
    <name type="scientific">Candidatus Zambryskibacteria bacterium RIFCSPLOWO2_01_FULL_35_19</name>
    <dbReference type="NCBI Taxonomy" id="1802757"/>
    <lineage>
        <taxon>Bacteria</taxon>
        <taxon>Candidatus Zambryskiibacteriota</taxon>
    </lineage>
</organism>
<name>A0A1G2TXV7_9BACT</name>
<accession>A0A1G2TXV7</accession>
<feature type="binding site" evidence="15">
    <location>
        <position position="263"/>
    </location>
    <ligand>
        <name>L-serine</name>
        <dbReference type="ChEBI" id="CHEBI:33384"/>
    </ligand>
</feature>
<dbReference type="GO" id="GO:0005737">
    <property type="term" value="C:cytoplasm"/>
    <property type="evidence" value="ECO:0007669"/>
    <property type="project" value="UniProtKB-SubCell"/>
</dbReference>
<evidence type="ECO:0000256" key="4">
    <source>
        <dbReference type="ARBA" id="ARBA00012840"/>
    </source>
</evidence>
<evidence type="ECO:0000256" key="15">
    <source>
        <dbReference type="PIRSR" id="PIRSR001529-1"/>
    </source>
</evidence>
<dbReference type="Pfam" id="PF00587">
    <property type="entry name" value="tRNA-synt_2b"/>
    <property type="match status" value="1"/>
</dbReference>
<evidence type="ECO:0000256" key="16">
    <source>
        <dbReference type="PIRSR" id="PIRSR001529-2"/>
    </source>
</evidence>
<keyword evidence="7" id="KW-0547">Nucleotide-binding</keyword>
<dbReference type="InterPro" id="IPR045864">
    <property type="entry name" value="aa-tRNA-synth_II/BPL/LPL"/>
</dbReference>
<keyword evidence="10" id="KW-0030">Aminoacyl-tRNA synthetase</keyword>
<feature type="binding site" evidence="15">
    <location>
        <position position="232"/>
    </location>
    <ligand>
        <name>L-serine</name>
        <dbReference type="ChEBI" id="CHEBI:33384"/>
    </ligand>
</feature>
<dbReference type="PROSITE" id="PS50862">
    <property type="entry name" value="AA_TRNA_LIGASE_II"/>
    <property type="match status" value="1"/>
</dbReference>
<feature type="binding site" evidence="16">
    <location>
        <begin position="279"/>
        <end position="282"/>
    </location>
    <ligand>
        <name>ATP</name>
        <dbReference type="ChEBI" id="CHEBI:30616"/>
    </ligand>
</feature>
<feature type="binding site" evidence="16">
    <location>
        <begin position="263"/>
        <end position="265"/>
    </location>
    <ligand>
        <name>ATP</name>
        <dbReference type="ChEBI" id="CHEBI:30616"/>
    </ligand>
</feature>
<evidence type="ECO:0000259" key="17">
    <source>
        <dbReference type="PROSITE" id="PS50862"/>
    </source>
</evidence>
<dbReference type="InterPro" id="IPR002317">
    <property type="entry name" value="Ser-tRNA-ligase_type_1"/>
</dbReference>
<dbReference type="GO" id="GO:0004828">
    <property type="term" value="F:serine-tRNA ligase activity"/>
    <property type="evidence" value="ECO:0007669"/>
    <property type="project" value="UniProtKB-UniRule"/>
</dbReference>
<dbReference type="GO" id="GO:0005524">
    <property type="term" value="F:ATP binding"/>
    <property type="evidence" value="ECO:0007669"/>
    <property type="project" value="UniProtKB-KW"/>
</dbReference>
<feature type="binding site" evidence="15">
    <location>
        <position position="286"/>
    </location>
    <ligand>
        <name>L-serine</name>
        <dbReference type="ChEBI" id="CHEBI:33384"/>
    </ligand>
</feature>
<dbReference type="InterPro" id="IPR033729">
    <property type="entry name" value="SerRS_core"/>
</dbReference>
<dbReference type="EC" id="6.1.1.11" evidence="4 14"/>
<proteinExistence type="inferred from homology"/>
<dbReference type="NCBIfam" id="TIGR00414">
    <property type="entry name" value="serS"/>
    <property type="match status" value="1"/>
</dbReference>
<dbReference type="PRINTS" id="PR00981">
    <property type="entry name" value="TRNASYNTHSER"/>
</dbReference>
<evidence type="ECO:0000256" key="5">
    <source>
        <dbReference type="ARBA" id="ARBA00022490"/>
    </source>
</evidence>
<evidence type="ECO:0000256" key="2">
    <source>
        <dbReference type="ARBA" id="ARBA00005045"/>
    </source>
</evidence>
<evidence type="ECO:0000256" key="14">
    <source>
        <dbReference type="NCBIfam" id="TIGR00414"/>
    </source>
</evidence>
<evidence type="ECO:0000256" key="11">
    <source>
        <dbReference type="ARBA" id="ARBA00039158"/>
    </source>
</evidence>
<dbReference type="SUPFAM" id="SSF55681">
    <property type="entry name" value="Class II aaRS and biotin synthetases"/>
    <property type="match status" value="1"/>
</dbReference>
<dbReference type="InterPro" id="IPR006195">
    <property type="entry name" value="aa-tRNA-synth_II"/>
</dbReference>
<feature type="domain" description="Aminoacyl-transfer RNA synthetases class-II family profile" evidence="17">
    <location>
        <begin position="140"/>
        <end position="411"/>
    </location>
</feature>
<evidence type="ECO:0000256" key="10">
    <source>
        <dbReference type="ARBA" id="ARBA00023146"/>
    </source>
</evidence>
<evidence type="ECO:0000313" key="19">
    <source>
        <dbReference type="Proteomes" id="UP000178404"/>
    </source>
</evidence>
<comment type="similarity">
    <text evidence="3">Belongs to the class-II aminoacyl-tRNA synthetase family. Type-1 seryl-tRNA synthetase subfamily.</text>
</comment>
<keyword evidence="9" id="KW-0648">Protein biosynthesis</keyword>
<evidence type="ECO:0000256" key="12">
    <source>
        <dbReference type="ARBA" id="ARBA00047929"/>
    </source>
</evidence>
<comment type="caution">
    <text evidence="18">The sequence shown here is derived from an EMBL/GenBank/DDBJ whole genome shotgun (WGS) entry which is preliminary data.</text>
</comment>
<evidence type="ECO:0000256" key="7">
    <source>
        <dbReference type="ARBA" id="ARBA00022741"/>
    </source>
</evidence>
<dbReference type="PIRSF" id="PIRSF001529">
    <property type="entry name" value="Ser-tRNA-synth_IIa"/>
    <property type="match status" value="1"/>
</dbReference>
<protein>
    <recommendedName>
        <fullName evidence="11 14">Serine--tRNA ligase</fullName>
        <ecNumber evidence="4 14">6.1.1.11</ecNumber>
    </recommendedName>
</protein>
<evidence type="ECO:0000256" key="1">
    <source>
        <dbReference type="ARBA" id="ARBA00004496"/>
    </source>
</evidence>